<accession>A0A6A4RVH8</accession>
<evidence type="ECO:0000313" key="2">
    <source>
        <dbReference type="EMBL" id="KAF0023370.1"/>
    </source>
</evidence>
<evidence type="ECO:0000313" key="3">
    <source>
        <dbReference type="Proteomes" id="UP000438429"/>
    </source>
</evidence>
<reference evidence="2 3" key="1">
    <citation type="submission" date="2019-06" db="EMBL/GenBank/DDBJ databases">
        <title>Draft genomes of female and male turbot (Scophthalmus maximus).</title>
        <authorList>
            <person name="Xu H."/>
            <person name="Xu X.-W."/>
            <person name="Shao C."/>
            <person name="Chen S."/>
        </authorList>
    </citation>
    <scope>NUCLEOTIDE SEQUENCE [LARGE SCALE GENOMIC DNA]</scope>
    <source>
        <strain evidence="2">Ysfricsl-2016a</strain>
        <tissue evidence="2">Blood</tissue>
    </source>
</reference>
<protein>
    <submittedName>
        <fullName evidence="2">Uncharacterized protein</fullName>
    </submittedName>
</protein>
<feature type="region of interest" description="Disordered" evidence="1">
    <location>
        <begin position="76"/>
        <end position="96"/>
    </location>
</feature>
<dbReference type="EMBL" id="VEVO01000022">
    <property type="protein sequence ID" value="KAF0023370.1"/>
    <property type="molecule type" value="Genomic_DNA"/>
</dbReference>
<organism evidence="2 3">
    <name type="scientific">Scophthalmus maximus</name>
    <name type="common">Turbot</name>
    <name type="synonym">Psetta maxima</name>
    <dbReference type="NCBI Taxonomy" id="52904"/>
    <lineage>
        <taxon>Eukaryota</taxon>
        <taxon>Metazoa</taxon>
        <taxon>Chordata</taxon>
        <taxon>Craniata</taxon>
        <taxon>Vertebrata</taxon>
        <taxon>Euteleostomi</taxon>
        <taxon>Actinopterygii</taxon>
        <taxon>Neopterygii</taxon>
        <taxon>Teleostei</taxon>
        <taxon>Neoteleostei</taxon>
        <taxon>Acanthomorphata</taxon>
        <taxon>Carangaria</taxon>
        <taxon>Pleuronectiformes</taxon>
        <taxon>Pleuronectoidei</taxon>
        <taxon>Scophthalmidae</taxon>
        <taxon>Scophthalmus</taxon>
    </lineage>
</organism>
<evidence type="ECO:0000256" key="1">
    <source>
        <dbReference type="SAM" id="MobiDB-lite"/>
    </source>
</evidence>
<feature type="compositionally biased region" description="Polar residues" evidence="1">
    <location>
        <begin position="77"/>
        <end position="96"/>
    </location>
</feature>
<sequence>MLGKRPEHGHVGCLSLRRPKAEERRSLGLQSSEHRAIWIFDRMQESRKALTEASNNEIYQSTQDLCESYQKSDRTWLDQSPTGNQTSHLSILTTTDKGTGGSLNNDGSQCAKRYLTVPVTLALQGEPIMRKCCNVHRNQFSPDNNYIYAMSDFKTDLSPAQSAGLNELGLLEPSNGIISLSLSVDTTGQSAASEKTEVFVSRITAQTL</sequence>
<comment type="caution">
    <text evidence="2">The sequence shown here is derived from an EMBL/GenBank/DDBJ whole genome shotgun (WGS) entry which is preliminary data.</text>
</comment>
<proteinExistence type="predicted"/>
<gene>
    <name evidence="2" type="ORF">F2P81_024000</name>
</gene>
<dbReference type="Proteomes" id="UP000438429">
    <property type="component" value="Unassembled WGS sequence"/>
</dbReference>
<name>A0A6A4RVH8_SCOMX</name>
<dbReference type="AlphaFoldDB" id="A0A6A4RVH8"/>